<comment type="function">
    <text evidence="8">Ferredoxins are iron-sulfur proteins that transfer electrons in a wide variety of metabolic reactions.</text>
</comment>
<dbReference type="PANTHER" id="PTHR36923">
    <property type="entry name" value="FERREDOXIN"/>
    <property type="match status" value="1"/>
</dbReference>
<keyword evidence="7" id="KW-0003">3Fe-4S</keyword>
<accession>A0AB39NAC4</accession>
<evidence type="ECO:0000256" key="4">
    <source>
        <dbReference type="ARBA" id="ARBA00022982"/>
    </source>
</evidence>
<evidence type="ECO:0000259" key="9">
    <source>
        <dbReference type="PROSITE" id="PS51379"/>
    </source>
</evidence>
<dbReference type="InterPro" id="IPR051269">
    <property type="entry name" value="Fe-S_cluster_ET"/>
</dbReference>
<keyword evidence="2 8" id="KW-0813">Transport</keyword>
<evidence type="ECO:0000256" key="2">
    <source>
        <dbReference type="ARBA" id="ARBA00022448"/>
    </source>
</evidence>
<evidence type="ECO:0000256" key="7">
    <source>
        <dbReference type="ARBA" id="ARBA00023291"/>
    </source>
</evidence>
<comment type="cofactor">
    <cofactor evidence="1">
        <name>[3Fe-4S] cluster</name>
        <dbReference type="ChEBI" id="CHEBI:21137"/>
    </cofactor>
</comment>
<dbReference type="PANTHER" id="PTHR36923:SF3">
    <property type="entry name" value="FERREDOXIN"/>
    <property type="match status" value="1"/>
</dbReference>
<dbReference type="GO" id="GO:0009055">
    <property type="term" value="F:electron transfer activity"/>
    <property type="evidence" value="ECO:0007669"/>
    <property type="project" value="UniProtKB-UniRule"/>
</dbReference>
<feature type="domain" description="4Fe-4S ferredoxin-type" evidence="9">
    <location>
        <begin position="4"/>
        <end position="32"/>
    </location>
</feature>
<dbReference type="PROSITE" id="PS51379">
    <property type="entry name" value="4FE4S_FER_2"/>
    <property type="match status" value="1"/>
</dbReference>
<gene>
    <name evidence="10" type="ORF">AB5J55_40795</name>
</gene>
<keyword evidence="6 8" id="KW-0411">Iron-sulfur</keyword>
<evidence type="ECO:0000256" key="3">
    <source>
        <dbReference type="ARBA" id="ARBA00022723"/>
    </source>
</evidence>
<evidence type="ECO:0000256" key="6">
    <source>
        <dbReference type="ARBA" id="ARBA00023014"/>
    </source>
</evidence>
<sequence>MRTTHLNVDRERCIGAGMCALTAPDVFDQDPDDGRVLLLHAEPPSAHRAAAKTAAGVCPSGAITLREPESGGP</sequence>
<keyword evidence="5 8" id="KW-0408">Iron</keyword>
<dbReference type="InterPro" id="IPR001080">
    <property type="entry name" value="3Fe4S_ferredoxin"/>
</dbReference>
<dbReference type="Pfam" id="PF13370">
    <property type="entry name" value="Fer4_13"/>
    <property type="match status" value="1"/>
</dbReference>
<reference evidence="10" key="1">
    <citation type="submission" date="2024-07" db="EMBL/GenBank/DDBJ databases">
        <authorList>
            <person name="Yu S.T."/>
        </authorList>
    </citation>
    <scope>NUCLEOTIDE SEQUENCE</scope>
    <source>
        <strain evidence="10">R11</strain>
    </source>
</reference>
<dbReference type="PRINTS" id="PR00352">
    <property type="entry name" value="3FE4SFRDOXIN"/>
</dbReference>
<evidence type="ECO:0000313" key="10">
    <source>
        <dbReference type="EMBL" id="XDQ15540.1"/>
    </source>
</evidence>
<keyword evidence="4 8" id="KW-0249">Electron transport</keyword>
<dbReference type="InterPro" id="IPR017896">
    <property type="entry name" value="4Fe4S_Fe-S-bd"/>
</dbReference>
<dbReference type="RefSeq" id="WP_369275472.1">
    <property type="nucleotide sequence ID" value="NZ_CP163432.1"/>
</dbReference>
<protein>
    <recommendedName>
        <fullName evidence="8">Ferredoxin</fullName>
    </recommendedName>
</protein>
<dbReference type="GO" id="GO:0005506">
    <property type="term" value="F:iron ion binding"/>
    <property type="evidence" value="ECO:0007669"/>
    <property type="project" value="UniProtKB-UniRule"/>
</dbReference>
<proteinExistence type="predicted"/>
<keyword evidence="3 8" id="KW-0479">Metal-binding</keyword>
<dbReference type="Gene3D" id="3.30.70.20">
    <property type="match status" value="1"/>
</dbReference>
<dbReference type="AlphaFoldDB" id="A0AB39NAC4"/>
<evidence type="ECO:0000256" key="8">
    <source>
        <dbReference type="RuleBase" id="RU368020"/>
    </source>
</evidence>
<name>A0AB39NAC4_9ACTN</name>
<evidence type="ECO:0000256" key="5">
    <source>
        <dbReference type="ARBA" id="ARBA00023004"/>
    </source>
</evidence>
<evidence type="ECO:0000256" key="1">
    <source>
        <dbReference type="ARBA" id="ARBA00001927"/>
    </source>
</evidence>
<organism evidence="10">
    <name type="scientific">Streptomyces sp. R11</name>
    <dbReference type="NCBI Taxonomy" id="3238625"/>
    <lineage>
        <taxon>Bacteria</taxon>
        <taxon>Bacillati</taxon>
        <taxon>Actinomycetota</taxon>
        <taxon>Actinomycetes</taxon>
        <taxon>Kitasatosporales</taxon>
        <taxon>Streptomycetaceae</taxon>
        <taxon>Streptomyces</taxon>
    </lineage>
</organism>
<dbReference type="GO" id="GO:0051538">
    <property type="term" value="F:3 iron, 4 sulfur cluster binding"/>
    <property type="evidence" value="ECO:0007669"/>
    <property type="project" value="UniProtKB-KW"/>
</dbReference>
<dbReference type="SUPFAM" id="SSF54862">
    <property type="entry name" value="4Fe-4S ferredoxins"/>
    <property type="match status" value="1"/>
</dbReference>
<dbReference type="EMBL" id="CP163432">
    <property type="protein sequence ID" value="XDQ15540.1"/>
    <property type="molecule type" value="Genomic_DNA"/>
</dbReference>